<proteinExistence type="predicted"/>
<organism evidence="1 2">
    <name type="scientific">Phytophthora megakarya</name>
    <dbReference type="NCBI Taxonomy" id="4795"/>
    <lineage>
        <taxon>Eukaryota</taxon>
        <taxon>Sar</taxon>
        <taxon>Stramenopiles</taxon>
        <taxon>Oomycota</taxon>
        <taxon>Peronosporomycetes</taxon>
        <taxon>Peronosporales</taxon>
        <taxon>Peronosporaceae</taxon>
        <taxon>Phytophthora</taxon>
    </lineage>
</organism>
<dbReference type="EMBL" id="NBNE01021342">
    <property type="protein sequence ID" value="OWY90992.1"/>
    <property type="molecule type" value="Genomic_DNA"/>
</dbReference>
<dbReference type="Proteomes" id="UP000198211">
    <property type="component" value="Unassembled WGS sequence"/>
</dbReference>
<sequence>MLALSRAIVRLPDGGTCAVPVKQPKNNFKHSTTKPKLADVREQVKADSSVLGNAVGVEVAGELKAKYSNKYVTIIEGKDKLVASDDVRDKFRTKLSTLWLVEKRLLRTDLGTEIESDAQLLCGKSSPMTELIQKIEACLVTSEGFI</sequence>
<reference evidence="2" key="1">
    <citation type="submission" date="2017-03" db="EMBL/GenBank/DDBJ databases">
        <title>Phytopthora megakarya and P. palmivora, two closely related causual agents of cacao black pod achieved similar genome size and gene model numbers by different mechanisms.</title>
        <authorList>
            <person name="Ali S."/>
            <person name="Shao J."/>
            <person name="Larry D.J."/>
            <person name="Kronmiller B."/>
            <person name="Shen D."/>
            <person name="Strem M.D."/>
            <person name="Melnick R.L."/>
            <person name="Guiltinan M.J."/>
            <person name="Tyler B.M."/>
            <person name="Meinhardt L.W."/>
            <person name="Bailey B.A."/>
        </authorList>
    </citation>
    <scope>NUCLEOTIDE SEQUENCE [LARGE SCALE GENOMIC DNA]</scope>
    <source>
        <strain evidence="2">zdho120</strain>
    </source>
</reference>
<gene>
    <name evidence="1" type="ORF">PHMEG_00040609</name>
</gene>
<dbReference type="OrthoDB" id="202203at2759"/>
<comment type="caution">
    <text evidence="1">The sequence shown here is derived from an EMBL/GenBank/DDBJ whole genome shotgun (WGS) entry which is preliminary data.</text>
</comment>
<dbReference type="STRING" id="4795.A0A225UD78"/>
<protein>
    <submittedName>
        <fullName evidence="1">Uncharacterized protein</fullName>
    </submittedName>
</protein>
<evidence type="ECO:0000313" key="2">
    <source>
        <dbReference type="Proteomes" id="UP000198211"/>
    </source>
</evidence>
<dbReference type="AlphaFoldDB" id="A0A225UD78"/>
<accession>A0A225UD78</accession>
<name>A0A225UD78_9STRA</name>
<evidence type="ECO:0000313" key="1">
    <source>
        <dbReference type="EMBL" id="OWY90992.1"/>
    </source>
</evidence>
<keyword evidence="2" id="KW-1185">Reference proteome</keyword>